<dbReference type="Gene3D" id="3.90.1580.10">
    <property type="entry name" value="paralog of FGE (formylglycine-generating enzyme)"/>
    <property type="match status" value="1"/>
</dbReference>
<reference evidence="2 3" key="1">
    <citation type="journal article" date="2012" name="Int. J. Syst. Evol. Microbiol.">
        <title>Flammeovirga pacifica sp. nov., isolated from deep-sea sediment.</title>
        <authorList>
            <person name="Xu H."/>
            <person name="Fu Y."/>
            <person name="Yang N."/>
            <person name="Ding Z."/>
            <person name="Lai Q."/>
            <person name="Zeng R."/>
        </authorList>
    </citation>
    <scope>NUCLEOTIDE SEQUENCE [LARGE SCALE GENOMIC DNA]</scope>
    <source>
        <strain evidence="3">DSM 24597 / LMG 26175 / WPAGA1</strain>
    </source>
</reference>
<dbReference type="Pfam" id="PF03781">
    <property type="entry name" value="FGE-sulfatase"/>
    <property type="match status" value="1"/>
</dbReference>
<dbReference type="GO" id="GO:0120147">
    <property type="term" value="F:formylglycine-generating oxidase activity"/>
    <property type="evidence" value="ECO:0007669"/>
    <property type="project" value="TreeGrafter"/>
</dbReference>
<accession>A0A1S1Z1Z4</accession>
<comment type="caution">
    <text evidence="2">The sequence shown here is derived from an EMBL/GenBank/DDBJ whole genome shotgun (WGS) entry which is preliminary data.</text>
</comment>
<keyword evidence="3" id="KW-1185">Reference proteome</keyword>
<sequence length="497" mass="55853">MSKSYYKIIILFFIVSFSTKANNISINSLEFGDKDIDNKTIEININITWDNSWKINSGPGNWDAAWVFFKYKTKDGEWSHVKLNYDANDHGHLSDNAKIDVSNDDLSGNAHGAFVYSKNNINQKSVSYDISFLWNYGENNLADDQFCSLRGFAFEMVYVPEGSYHLGSGGTEPGHFYKYNGSNTTDTYLVSSENEITIGNQMNQLYYDTTNVNYQGDQEGTLSADFPKGYKAFYCMKYEITQAQFAAFLSTINFDDASNLIRKKEKGRNLIVRTDSVVYSDKPYVPIQFLSWQGLAAFLDWSALRPITELEYEKACRGTATPVANEYVWGNTSLNEDDYTTENKNTKSESISGNYSMTTGNANFKKRNGGNYTPYRTGKFSSYYTGSSLTRIQVGATFYGIMEMSGNVSEKVVTIGHSKGRVFSGIHGDGHLCTKEGLADVENWPCNDTALGSGVRGGSYNRNKNLLQISNRKLASRNYYQEYRQLGGRGCRTAPVQ</sequence>
<proteinExistence type="predicted"/>
<dbReference type="PANTHER" id="PTHR23150:SF19">
    <property type="entry name" value="FORMYLGLYCINE-GENERATING ENZYME"/>
    <property type="match status" value="1"/>
</dbReference>
<dbReference type="InterPro" id="IPR051043">
    <property type="entry name" value="Sulfatase_Mod_Factor_Kinase"/>
</dbReference>
<dbReference type="STRING" id="915059.NH26_13535"/>
<organism evidence="2 3">
    <name type="scientific">Flammeovirga pacifica</name>
    <dbReference type="NCBI Taxonomy" id="915059"/>
    <lineage>
        <taxon>Bacteria</taxon>
        <taxon>Pseudomonadati</taxon>
        <taxon>Bacteroidota</taxon>
        <taxon>Cytophagia</taxon>
        <taxon>Cytophagales</taxon>
        <taxon>Flammeovirgaceae</taxon>
        <taxon>Flammeovirga</taxon>
    </lineage>
</organism>
<protein>
    <recommendedName>
        <fullName evidence="1">Sulfatase-modifying factor enzyme-like domain-containing protein</fullName>
    </recommendedName>
</protein>
<dbReference type="InterPro" id="IPR005532">
    <property type="entry name" value="SUMF_dom"/>
</dbReference>
<dbReference type="PANTHER" id="PTHR23150">
    <property type="entry name" value="SULFATASE MODIFYING FACTOR 1, 2"/>
    <property type="match status" value="1"/>
</dbReference>
<feature type="domain" description="Sulfatase-modifying factor enzyme-like" evidence="1">
    <location>
        <begin position="231"/>
        <end position="429"/>
    </location>
</feature>
<dbReference type="SUPFAM" id="SSF56436">
    <property type="entry name" value="C-type lectin-like"/>
    <property type="match status" value="1"/>
</dbReference>
<dbReference type="Proteomes" id="UP000179797">
    <property type="component" value="Unassembled WGS sequence"/>
</dbReference>
<name>A0A1S1Z1Z4_FLAPC</name>
<dbReference type="OrthoDB" id="662753at2"/>
<evidence type="ECO:0000313" key="3">
    <source>
        <dbReference type="Proteomes" id="UP000179797"/>
    </source>
</evidence>
<dbReference type="InterPro" id="IPR042095">
    <property type="entry name" value="SUMF_sf"/>
</dbReference>
<dbReference type="InterPro" id="IPR016187">
    <property type="entry name" value="CTDL_fold"/>
</dbReference>
<dbReference type="RefSeq" id="WP_044226113.1">
    <property type="nucleotide sequence ID" value="NZ_JRYR02000001.1"/>
</dbReference>
<dbReference type="AlphaFoldDB" id="A0A1S1Z1Z4"/>
<dbReference type="EMBL" id="JRYR02000001">
    <property type="protein sequence ID" value="OHX67290.1"/>
    <property type="molecule type" value="Genomic_DNA"/>
</dbReference>
<evidence type="ECO:0000313" key="2">
    <source>
        <dbReference type="EMBL" id="OHX67290.1"/>
    </source>
</evidence>
<evidence type="ECO:0000259" key="1">
    <source>
        <dbReference type="Pfam" id="PF03781"/>
    </source>
</evidence>
<gene>
    <name evidence="2" type="ORF">NH26_13535</name>
</gene>